<comment type="caution">
    <text evidence="1">The sequence shown here is derived from an EMBL/GenBank/DDBJ whole genome shotgun (WGS) entry which is preliminary data.</text>
</comment>
<dbReference type="Proteomes" id="UP001373714">
    <property type="component" value="Unassembled WGS sequence"/>
</dbReference>
<gene>
    <name evidence="1" type="ORF">TWF730_000657</name>
</gene>
<protein>
    <submittedName>
        <fullName evidence="1">Uncharacterized protein</fullName>
    </submittedName>
</protein>
<accession>A0AAV9VMB2</accession>
<evidence type="ECO:0000313" key="1">
    <source>
        <dbReference type="EMBL" id="KAK6363214.1"/>
    </source>
</evidence>
<sequence>MSQGNYFLEHQFLLSKPFTGETVICTHRIPSFYTPQPPRVLVFPLMFDVPTATSGPFYHRVNLVYKYPYTPPGEAVVWTIRRPVDALDIPLIPPQDLPTALPAIPPPSLPPPNLLPPILPPSTSPPNFPIISPAVPSPFPQIFPTDTISRQCRLFPAPPVLPSAFPTVPELPIQIPSFTGQNNGPGQDWISGT</sequence>
<dbReference type="EMBL" id="JAVHNS010000001">
    <property type="protein sequence ID" value="KAK6363214.1"/>
    <property type="molecule type" value="Genomic_DNA"/>
</dbReference>
<evidence type="ECO:0000313" key="2">
    <source>
        <dbReference type="Proteomes" id="UP001373714"/>
    </source>
</evidence>
<reference evidence="1 2" key="1">
    <citation type="submission" date="2019-10" db="EMBL/GenBank/DDBJ databases">
        <authorList>
            <person name="Palmer J.M."/>
        </authorList>
    </citation>
    <scope>NUCLEOTIDE SEQUENCE [LARGE SCALE GENOMIC DNA]</scope>
    <source>
        <strain evidence="1 2">TWF730</strain>
    </source>
</reference>
<keyword evidence="2" id="KW-1185">Reference proteome</keyword>
<name>A0AAV9VMB2_9PEZI</name>
<dbReference type="AlphaFoldDB" id="A0AAV9VMB2"/>
<organism evidence="1 2">
    <name type="scientific">Orbilia blumenaviensis</name>
    <dbReference type="NCBI Taxonomy" id="1796055"/>
    <lineage>
        <taxon>Eukaryota</taxon>
        <taxon>Fungi</taxon>
        <taxon>Dikarya</taxon>
        <taxon>Ascomycota</taxon>
        <taxon>Pezizomycotina</taxon>
        <taxon>Orbiliomycetes</taxon>
        <taxon>Orbiliales</taxon>
        <taxon>Orbiliaceae</taxon>
        <taxon>Orbilia</taxon>
    </lineage>
</organism>
<proteinExistence type="predicted"/>